<evidence type="ECO:0000256" key="10">
    <source>
        <dbReference type="PIRNR" id="PIRNR005586"/>
    </source>
</evidence>
<evidence type="ECO:0000256" key="6">
    <source>
        <dbReference type="ARBA" id="ARBA00023163"/>
    </source>
</evidence>
<dbReference type="InterPro" id="IPR019761">
    <property type="entry name" value="DNA-dir_RNA_pol-M_15_CS"/>
</dbReference>
<accession>A0A9R1TQ66</accession>
<dbReference type="Gene3D" id="2.20.25.10">
    <property type="match status" value="1"/>
</dbReference>
<evidence type="ECO:0000259" key="14">
    <source>
        <dbReference type="PROSITE" id="PS51133"/>
    </source>
</evidence>
<dbReference type="InterPro" id="IPR034014">
    <property type="entry name" value="Zn_ribbon_RPC11_C"/>
</dbReference>
<evidence type="ECO:0000256" key="4">
    <source>
        <dbReference type="ARBA" id="ARBA00022771"/>
    </source>
</evidence>
<dbReference type="GO" id="GO:0006386">
    <property type="term" value="P:termination of RNA polymerase III transcription"/>
    <property type="evidence" value="ECO:0007669"/>
    <property type="project" value="TreeGrafter"/>
</dbReference>
<dbReference type="InterPro" id="IPR001222">
    <property type="entry name" value="Znf_TFIIS"/>
</dbReference>
<dbReference type="GO" id="GO:0003676">
    <property type="term" value="F:nucleic acid binding"/>
    <property type="evidence" value="ECO:0007669"/>
    <property type="project" value="InterPro"/>
</dbReference>
<evidence type="ECO:0000256" key="3">
    <source>
        <dbReference type="ARBA" id="ARBA00022723"/>
    </source>
</evidence>
<dbReference type="Pfam" id="PF01096">
    <property type="entry name" value="Zn_ribbon_TFIIS"/>
    <property type="match status" value="1"/>
</dbReference>
<evidence type="ECO:0000256" key="2">
    <source>
        <dbReference type="ARBA" id="ARBA00022478"/>
    </source>
</evidence>
<dbReference type="KEGG" id="fas:105273156"/>
<keyword evidence="4 12" id="KW-0863">Zinc-finger</keyword>
<name>A0A9R1TQ66_9HYME</name>
<keyword evidence="5 11" id="KW-0862">Zinc</keyword>
<feature type="zinc finger region" description="C4-type" evidence="12">
    <location>
        <begin position="5"/>
        <end position="29"/>
    </location>
</feature>
<dbReference type="InterPro" id="IPR001529">
    <property type="entry name" value="Zn_ribbon_RPB9"/>
</dbReference>
<organism evidence="15 16">
    <name type="scientific">Fopius arisanus</name>
    <dbReference type="NCBI Taxonomy" id="64838"/>
    <lineage>
        <taxon>Eukaryota</taxon>
        <taxon>Metazoa</taxon>
        <taxon>Ecdysozoa</taxon>
        <taxon>Arthropoda</taxon>
        <taxon>Hexapoda</taxon>
        <taxon>Insecta</taxon>
        <taxon>Pterygota</taxon>
        <taxon>Neoptera</taxon>
        <taxon>Endopterygota</taxon>
        <taxon>Hymenoptera</taxon>
        <taxon>Apocrita</taxon>
        <taxon>Ichneumonoidea</taxon>
        <taxon>Braconidae</taxon>
        <taxon>Opiinae</taxon>
        <taxon>Fopius</taxon>
    </lineage>
</organism>
<dbReference type="AlphaFoldDB" id="A0A9R1TQ66"/>
<comment type="function">
    <text evidence="10">DNA-dependent RNA polymerase catalyzes the transcription of DNA into RNA using the four ribonucleoside triphosphates as substrates.</text>
</comment>
<dbReference type="CDD" id="cd10509">
    <property type="entry name" value="Zn-ribbon_RPC11"/>
    <property type="match status" value="1"/>
</dbReference>
<evidence type="ECO:0000256" key="12">
    <source>
        <dbReference type="PIRSR" id="PIRSR005586-2"/>
    </source>
</evidence>
<dbReference type="GeneID" id="105273156"/>
<feature type="binding site" evidence="11">
    <location>
        <position position="98"/>
    </location>
    <ligand>
        <name>Zn(2+)</name>
        <dbReference type="ChEBI" id="CHEBI:29105"/>
        <label>2</label>
    </ligand>
</feature>
<dbReference type="SUPFAM" id="SSF57783">
    <property type="entry name" value="Zinc beta-ribbon"/>
    <property type="match status" value="1"/>
</dbReference>
<evidence type="ECO:0000256" key="5">
    <source>
        <dbReference type="ARBA" id="ARBA00022833"/>
    </source>
</evidence>
<dbReference type="GO" id="GO:0008270">
    <property type="term" value="F:zinc ion binding"/>
    <property type="evidence" value="ECO:0007669"/>
    <property type="project" value="UniProtKB-KW"/>
</dbReference>
<feature type="binding site" evidence="11">
    <location>
        <position position="73"/>
    </location>
    <ligand>
        <name>Zn(2+)</name>
        <dbReference type="ChEBI" id="CHEBI:29105"/>
        <label>2</label>
    </ligand>
</feature>
<dbReference type="SMART" id="SM00661">
    <property type="entry name" value="RPOL9"/>
    <property type="match status" value="1"/>
</dbReference>
<dbReference type="PANTHER" id="PTHR11239:SF12">
    <property type="entry name" value="DNA-DIRECTED RNA POLYMERASE III SUBUNIT RPC10"/>
    <property type="match status" value="1"/>
</dbReference>
<sequence length="109" mass="12388">MILFCRTCGNVLKVVEAGYSGLQFACNTCPYVFKISRKISNRTYPKLKELDDVLGGAAAWENVDSTAERCPKCCHPRAYFMQIQTRSADEPMTIFYKCCNSSCGHNWRE</sequence>
<dbReference type="PROSITE" id="PS00466">
    <property type="entry name" value="ZF_TFIIS_1"/>
    <property type="match status" value="1"/>
</dbReference>
<feature type="binding site" evidence="11">
    <location>
        <position position="70"/>
    </location>
    <ligand>
        <name>Zn(2+)</name>
        <dbReference type="ChEBI" id="CHEBI:29105"/>
        <label>2</label>
    </ligand>
</feature>
<dbReference type="PROSITE" id="PS51133">
    <property type="entry name" value="ZF_TFIIS_2"/>
    <property type="match status" value="1"/>
</dbReference>
<keyword evidence="15" id="KW-1185">Reference proteome</keyword>
<feature type="binding site" evidence="11">
    <location>
        <position position="8"/>
    </location>
    <ligand>
        <name>Zn(2+)</name>
        <dbReference type="ChEBI" id="CHEBI:29105"/>
        <label>1</label>
    </ligand>
</feature>
<dbReference type="PANTHER" id="PTHR11239">
    <property type="entry name" value="DNA-DIRECTED RNA POLYMERASE"/>
    <property type="match status" value="1"/>
</dbReference>
<evidence type="ECO:0000256" key="1">
    <source>
        <dbReference type="ARBA" id="ARBA00004123"/>
    </source>
</evidence>
<reference evidence="16" key="1">
    <citation type="submission" date="2025-08" db="UniProtKB">
        <authorList>
            <consortium name="RefSeq"/>
        </authorList>
    </citation>
    <scope>IDENTIFICATION</scope>
    <source>
        <strain evidence="16">USDA-PBARC FA_bdor</strain>
        <tissue evidence="16">Whole organism</tissue>
    </source>
</reference>
<evidence type="ECO:0000256" key="11">
    <source>
        <dbReference type="PIRSR" id="PIRSR005586-1"/>
    </source>
</evidence>
<comment type="subunit">
    <text evidence="8">Component of the RNA polymerase III complex consisting of 17 subunits: a ten-subunit horseshoe-shaped catalytic core composed of POLR3A/RPC1, POLR3B/RPC2, POLR1C/RPAC1, POLR1D/RPAC2, POLR3K/RPC10, POLR2E/RPABC1, POLR2F/RPABC2, POLR2H/RPABC3, POLR2K/RPABC4 and POLR2L/RPABC5; a mobile stalk composed of two subunits POLR3H/RPC8 and CRCP/RPC9, protruding from the core and functioning primarily in transcription initiation; and additional subunits homologous to general transcription factors of the RNA polymerase II machinery, POLR3C/RPC3-POLR3F/RPC6-POLR3G/RPC7 heterotrimer required for transcription initiation and POLR3D/RPC4-POLR3E/RPC5 heterodimer involved in both transcription initiation and termination.</text>
</comment>
<gene>
    <name evidence="16" type="primary">Polr3K</name>
</gene>
<dbReference type="GO" id="GO:0005666">
    <property type="term" value="C:RNA polymerase III complex"/>
    <property type="evidence" value="ECO:0007669"/>
    <property type="project" value="TreeGrafter"/>
</dbReference>
<dbReference type="PIRSF" id="PIRSF005586">
    <property type="entry name" value="RNApol_RpoM"/>
    <property type="match status" value="1"/>
</dbReference>
<keyword evidence="7 10" id="KW-0539">Nucleus</keyword>
<keyword evidence="2 10" id="KW-0240">DNA-directed RNA polymerase</keyword>
<dbReference type="GO" id="GO:0003899">
    <property type="term" value="F:DNA-directed RNA polymerase activity"/>
    <property type="evidence" value="ECO:0007669"/>
    <property type="project" value="InterPro"/>
</dbReference>
<feature type="binding site" evidence="11">
    <location>
        <position position="5"/>
    </location>
    <ligand>
        <name>Zn(2+)</name>
        <dbReference type="ChEBI" id="CHEBI:29105"/>
        <label>1</label>
    </ligand>
</feature>
<dbReference type="Pfam" id="PF02150">
    <property type="entry name" value="Zn_ribbon_RPB9"/>
    <property type="match status" value="1"/>
</dbReference>
<feature type="binding site" evidence="11">
    <location>
        <position position="103"/>
    </location>
    <ligand>
        <name>Zn(2+)</name>
        <dbReference type="ChEBI" id="CHEBI:29105"/>
        <label>2</label>
    </ligand>
</feature>
<evidence type="ECO:0000313" key="15">
    <source>
        <dbReference type="Proteomes" id="UP000694866"/>
    </source>
</evidence>
<feature type="binding site" evidence="11">
    <location>
        <position position="29"/>
    </location>
    <ligand>
        <name>Zn(2+)</name>
        <dbReference type="ChEBI" id="CHEBI:29105"/>
        <label>1</label>
    </ligand>
</feature>
<keyword evidence="6 10" id="KW-0804">Transcription</keyword>
<dbReference type="CTD" id="51728"/>
<evidence type="ECO:0000256" key="9">
    <source>
        <dbReference type="ARBA" id="ARBA00054653"/>
    </source>
</evidence>
<dbReference type="FunFam" id="2.20.25.10:FF:000005">
    <property type="entry name" value="DNA-directed RNA polymerase subunit"/>
    <property type="match status" value="1"/>
</dbReference>
<proteinExistence type="inferred from homology"/>
<dbReference type="Proteomes" id="UP000694866">
    <property type="component" value="Unplaced"/>
</dbReference>
<dbReference type="PROSITE" id="PS01030">
    <property type="entry name" value="RNA_POL_M_15KD"/>
    <property type="match status" value="1"/>
</dbReference>
<dbReference type="RefSeq" id="XP_011313727.1">
    <property type="nucleotide sequence ID" value="XM_011315425.1"/>
</dbReference>
<feature type="binding site" evidence="11">
    <location>
        <position position="26"/>
    </location>
    <ligand>
        <name>Zn(2+)</name>
        <dbReference type="ChEBI" id="CHEBI:29105"/>
        <label>1</label>
    </ligand>
</feature>
<feature type="domain" description="TFIIS-type" evidence="14">
    <location>
        <begin position="66"/>
        <end position="108"/>
    </location>
</feature>
<protein>
    <recommendedName>
        <fullName evidence="10">DNA-directed RNA polymerase subunit</fullName>
    </recommendedName>
</protein>
<dbReference type="OrthoDB" id="282152at2759"/>
<comment type="function">
    <text evidence="9">Core component of RNA polymerase III (Pol III) which synthesizes small non-coding RNAs using the four ribonucleoside triphosphates as substrates. Can mediate Pol I proofreading of the nascent RNA transcript. Anchors into the Pol III active site to constantly monitor transcription fidelity, cleaves mis-incorporated 5'-ribonucleotides and restarts the transcription process. Once Pol III reaches the poly(dT) termination signal, can induce Pol III clamp opening and transcription termination. Pol III plays an important role in sensing and limiting infection by intracellular bacteria and DNA viruses. Acts as a nuclear and cytosolic DNA sensor involved in innate immune response. Can sense non-self dsDNA that serves as template for transcription into dsRNA. The non-self RNA polymerase III transcripts, such as Epstein-Barr virus-encoded RNAs (EBERs) induce type I interferon and NF-kappa-B through the RIG-I pathway.</text>
</comment>
<evidence type="ECO:0000313" key="16">
    <source>
        <dbReference type="RefSeq" id="XP_011313727.1"/>
    </source>
</evidence>
<evidence type="ECO:0000256" key="8">
    <source>
        <dbReference type="ARBA" id="ARBA00044007"/>
    </source>
</evidence>
<comment type="similarity">
    <text evidence="10 13">Belongs to the archaeal rpoM/eukaryotic RPA12/RPB9/RPC11 RNA polymerase family.</text>
</comment>
<evidence type="ECO:0000256" key="13">
    <source>
        <dbReference type="RuleBase" id="RU003474"/>
    </source>
</evidence>
<dbReference type="InterPro" id="IPR012164">
    <property type="entry name" value="Rpa12/Rpb9/Rpc10/TFS"/>
</dbReference>
<dbReference type="SMART" id="SM00440">
    <property type="entry name" value="ZnF_C2C2"/>
    <property type="match status" value="1"/>
</dbReference>
<comment type="subcellular location">
    <subcellularLocation>
        <location evidence="1 10">Nucleus</location>
    </subcellularLocation>
</comment>
<evidence type="ECO:0000256" key="7">
    <source>
        <dbReference type="ARBA" id="ARBA00023242"/>
    </source>
</evidence>
<keyword evidence="3 11" id="KW-0479">Metal-binding</keyword>